<dbReference type="GO" id="GO:0016787">
    <property type="term" value="F:hydrolase activity"/>
    <property type="evidence" value="ECO:0007669"/>
    <property type="project" value="UniProtKB-KW"/>
</dbReference>
<reference evidence="2 3" key="1">
    <citation type="journal article" date="2016" name="Biochim. Biophys. Acta">
        <title>Characterization of red-shifted phycobilisomes isolated from the chlorophyll f-containing cyanobacterium Halomicronema hongdechloris.</title>
        <authorList>
            <person name="Li Y."/>
            <person name="Lin Y."/>
            <person name="Garvey C.J."/>
            <person name="Birch D."/>
            <person name="Corkery R.W."/>
            <person name="Loughlin P.C."/>
            <person name="Scheer H."/>
            <person name="Willows R.D."/>
            <person name="Chen M."/>
        </authorList>
    </citation>
    <scope>NUCLEOTIDE SEQUENCE [LARGE SCALE GENOMIC DNA]</scope>
    <source>
        <strain evidence="2 3">C2206</strain>
    </source>
</reference>
<dbReference type="EMBL" id="CP021983">
    <property type="protein sequence ID" value="ASC69839.1"/>
    <property type="molecule type" value="Genomic_DNA"/>
</dbReference>
<protein>
    <submittedName>
        <fullName evidence="2">Hydrolase or acyltransferase of alpha/beta superfamily protein</fullName>
    </submittedName>
</protein>
<name>A0A1Z3HHP6_9CYAN</name>
<keyword evidence="3" id="KW-1185">Reference proteome</keyword>
<dbReference type="Proteomes" id="UP000191901">
    <property type="component" value="Chromosome"/>
</dbReference>
<dbReference type="Pfam" id="PF00561">
    <property type="entry name" value="Abhydrolase_1"/>
    <property type="match status" value="1"/>
</dbReference>
<dbReference type="PANTHER" id="PTHR46438">
    <property type="entry name" value="ALPHA/BETA-HYDROLASES SUPERFAMILY PROTEIN"/>
    <property type="match status" value="1"/>
</dbReference>
<dbReference type="InterPro" id="IPR000073">
    <property type="entry name" value="AB_hydrolase_1"/>
</dbReference>
<organism evidence="2 3">
    <name type="scientific">Halomicronema hongdechloris C2206</name>
    <dbReference type="NCBI Taxonomy" id="1641165"/>
    <lineage>
        <taxon>Bacteria</taxon>
        <taxon>Bacillati</taxon>
        <taxon>Cyanobacteriota</taxon>
        <taxon>Cyanophyceae</taxon>
        <taxon>Nodosilineales</taxon>
        <taxon>Nodosilineaceae</taxon>
        <taxon>Halomicronema</taxon>
    </lineage>
</organism>
<evidence type="ECO:0000259" key="1">
    <source>
        <dbReference type="Pfam" id="PF00561"/>
    </source>
</evidence>
<feature type="domain" description="AB hydrolase-1" evidence="1">
    <location>
        <begin position="48"/>
        <end position="294"/>
    </location>
</feature>
<evidence type="ECO:0000313" key="2">
    <source>
        <dbReference type="EMBL" id="ASC69839.1"/>
    </source>
</evidence>
<dbReference type="STRING" id="1641165.XM38_10765"/>
<dbReference type="PRINTS" id="PR00111">
    <property type="entry name" value="ABHYDROLASE"/>
</dbReference>
<dbReference type="GO" id="GO:0016746">
    <property type="term" value="F:acyltransferase activity"/>
    <property type="evidence" value="ECO:0007669"/>
    <property type="project" value="UniProtKB-KW"/>
</dbReference>
<evidence type="ECO:0000313" key="3">
    <source>
        <dbReference type="Proteomes" id="UP000191901"/>
    </source>
</evidence>
<dbReference type="Gene3D" id="3.40.50.1820">
    <property type="entry name" value="alpha/beta hydrolase"/>
    <property type="match status" value="1"/>
</dbReference>
<keyword evidence="2" id="KW-0012">Acyltransferase</keyword>
<dbReference type="PANTHER" id="PTHR46438:SF2">
    <property type="entry name" value="ALPHA_BETA-HYDROLASES SUPERFAMILY PROTEIN"/>
    <property type="match status" value="1"/>
</dbReference>
<dbReference type="InterPro" id="IPR029058">
    <property type="entry name" value="AB_hydrolase_fold"/>
</dbReference>
<gene>
    <name evidence="2" type="ORF">XM38_007690</name>
</gene>
<dbReference type="KEGG" id="hhg:XM38_007690"/>
<dbReference type="SUPFAM" id="SSF53474">
    <property type="entry name" value="alpha/beta-Hydrolases"/>
    <property type="match status" value="1"/>
</dbReference>
<proteinExistence type="predicted"/>
<keyword evidence="2" id="KW-0378">Hydrolase</keyword>
<sequence>MVYSRWLTAMVTISDRNPIDSSGVGQHWTWRGQPVYYVQAGPPPGDRPPLLLVHGFGASTDHWRKNLADLQHQFQVWAIDLVGFGRSAKPPWQYSGDLWQAQLHDFITQVIGQPVVLVGNSLGGYASLCVAANHPEAAAGLVLLNSAGPFSDAQVSTAKSSIGGALAKALRSVMLQPLPSWLLFQYVRRRATIRKTLMKVYLDATAVTDDLVEAIYRPACDAGAARVFASVFKAPRGEPVDVLLTRLCPPLLTLWGEGDPWMDTRQRGARFRQYYPQLTEHYLPAGHCPHDERPELVNDLMRDWVLTRVCGQPISGPYPE</sequence>
<keyword evidence="2" id="KW-0808">Transferase</keyword>
<accession>A0A1Z3HHP6</accession>
<dbReference type="AlphaFoldDB" id="A0A1Z3HHP6"/>